<dbReference type="EMBL" id="BQNB010019489">
    <property type="protein sequence ID" value="GJT85848.1"/>
    <property type="molecule type" value="Genomic_DNA"/>
</dbReference>
<organism evidence="5 6">
    <name type="scientific">Tanacetum coccineum</name>
    <dbReference type="NCBI Taxonomy" id="301880"/>
    <lineage>
        <taxon>Eukaryota</taxon>
        <taxon>Viridiplantae</taxon>
        <taxon>Streptophyta</taxon>
        <taxon>Embryophyta</taxon>
        <taxon>Tracheophyta</taxon>
        <taxon>Spermatophyta</taxon>
        <taxon>Magnoliopsida</taxon>
        <taxon>eudicotyledons</taxon>
        <taxon>Gunneridae</taxon>
        <taxon>Pentapetalae</taxon>
        <taxon>asterids</taxon>
        <taxon>campanulids</taxon>
        <taxon>Asterales</taxon>
        <taxon>Asteraceae</taxon>
        <taxon>Asteroideae</taxon>
        <taxon>Anthemideae</taxon>
        <taxon>Anthemidinae</taxon>
        <taxon>Tanacetum</taxon>
    </lineage>
</organism>
<proteinExistence type="predicted"/>
<comment type="caution">
    <text evidence="5">The sequence shown here is derived from an EMBL/GenBank/DDBJ whole genome shotgun (WGS) entry which is preliminary data.</text>
</comment>
<comment type="subcellular location">
    <subcellularLocation>
        <location evidence="1">Nucleus</location>
    </subcellularLocation>
</comment>
<protein>
    <submittedName>
        <fullName evidence="5">Inactive poly [ADP-ribose] polymerase RCD1-like isoform X1</fullName>
    </submittedName>
</protein>
<accession>A0ABQ5HD89</accession>
<reference evidence="5" key="1">
    <citation type="journal article" date="2022" name="Int. J. Mol. Sci.">
        <title>Draft Genome of Tanacetum Coccineum: Genomic Comparison of Closely Related Tanacetum-Family Plants.</title>
        <authorList>
            <person name="Yamashiro T."/>
            <person name="Shiraishi A."/>
            <person name="Nakayama K."/>
            <person name="Satake H."/>
        </authorList>
    </citation>
    <scope>NUCLEOTIDE SEQUENCE</scope>
</reference>
<name>A0ABQ5HD89_9ASTR</name>
<sequence>MTEVDMKTGVQKPIAWIDDAGSCFFPELFSSYESHQCNKSKAMTDLELVELESSMTPEIKLNVEIDLNGLSDNYLEECMGESNVQESNFKRLKVDEEDFQQSDEALSPEMVRNMFLKGINPALEVNVVDVKKCTGDIMEAKLELFQKQIEITQKICGDANVKYAWFASRTDALSSNVAMVSMTLVQNLERYGVMAFTLLLSTLPKSGNLILDESRVDLSSRVTIHDPRSPLHPETSPSKLATSGPQYGSMIAMPVEKVLSAGSSTSRAPKSPWMPFSKLFEAISDKVDPNDMKLVHILYEPLRAKKTSREEFIKKLRSIVGDQILRSTISDLQSRASPPFGKTVEVKK</sequence>
<evidence type="ECO:0000256" key="1">
    <source>
        <dbReference type="ARBA" id="ARBA00004123"/>
    </source>
</evidence>
<dbReference type="PANTHER" id="PTHR32263:SF5">
    <property type="entry name" value="INACTIVE POLY [ADP-RIBOSE] POLYMERASE SRO1-RELATED"/>
    <property type="match status" value="1"/>
</dbReference>
<keyword evidence="2" id="KW-0539">Nucleus</keyword>
<dbReference type="InterPro" id="IPR057823">
    <property type="entry name" value="WWE_RCD1"/>
</dbReference>
<evidence type="ECO:0000313" key="5">
    <source>
        <dbReference type="EMBL" id="GJT85848.1"/>
    </source>
</evidence>
<evidence type="ECO:0000256" key="2">
    <source>
        <dbReference type="ARBA" id="ARBA00023242"/>
    </source>
</evidence>
<reference evidence="5" key="2">
    <citation type="submission" date="2022-01" db="EMBL/GenBank/DDBJ databases">
        <authorList>
            <person name="Yamashiro T."/>
            <person name="Shiraishi A."/>
            <person name="Satake H."/>
            <person name="Nakayama K."/>
        </authorList>
    </citation>
    <scope>NUCLEOTIDE SEQUENCE</scope>
</reference>
<dbReference type="InterPro" id="IPR044964">
    <property type="entry name" value="RCD1/SRO1-5"/>
</dbReference>
<dbReference type="PROSITE" id="PS51879">
    <property type="entry name" value="RST"/>
    <property type="match status" value="1"/>
</dbReference>
<feature type="region of interest" description="Disordered" evidence="3">
    <location>
        <begin position="224"/>
        <end position="243"/>
    </location>
</feature>
<evidence type="ECO:0000313" key="6">
    <source>
        <dbReference type="Proteomes" id="UP001151760"/>
    </source>
</evidence>
<keyword evidence="6" id="KW-1185">Reference proteome</keyword>
<feature type="domain" description="RST" evidence="4">
    <location>
        <begin position="267"/>
        <end position="338"/>
    </location>
</feature>
<dbReference type="PANTHER" id="PTHR32263">
    <property type="entry name" value="INACTIVE POLY [ADP-RIBOSE] POLYMERASE SRO4-RELATED"/>
    <property type="match status" value="1"/>
</dbReference>
<dbReference type="InterPro" id="IPR022003">
    <property type="entry name" value="RST"/>
</dbReference>
<dbReference type="Pfam" id="PF23467">
    <property type="entry name" value="WWE_5"/>
    <property type="match status" value="1"/>
</dbReference>
<dbReference type="Pfam" id="PF12174">
    <property type="entry name" value="RST"/>
    <property type="match status" value="1"/>
</dbReference>
<gene>
    <name evidence="5" type="ORF">Tco_1067565</name>
</gene>
<evidence type="ECO:0000259" key="4">
    <source>
        <dbReference type="PROSITE" id="PS51879"/>
    </source>
</evidence>
<dbReference type="Proteomes" id="UP001151760">
    <property type="component" value="Unassembled WGS sequence"/>
</dbReference>
<evidence type="ECO:0000256" key="3">
    <source>
        <dbReference type="SAM" id="MobiDB-lite"/>
    </source>
</evidence>